<dbReference type="STRING" id="1464123.SAMN05444126_10343"/>
<dbReference type="PANTHER" id="PTHR11934">
    <property type="entry name" value="RIBOSE-5-PHOSPHATE ISOMERASE"/>
    <property type="match status" value="1"/>
</dbReference>
<dbReference type="InterPro" id="IPR020672">
    <property type="entry name" value="Ribose5P_isomerase_typA_subgr"/>
</dbReference>
<comment type="catalytic activity">
    <reaction evidence="1 3">
        <text>aldehydo-D-ribose 5-phosphate = D-ribulose 5-phosphate</text>
        <dbReference type="Rhea" id="RHEA:14657"/>
        <dbReference type="ChEBI" id="CHEBI:58121"/>
        <dbReference type="ChEBI" id="CHEBI:58273"/>
        <dbReference type="EC" id="5.3.1.6"/>
    </reaction>
</comment>
<dbReference type="EC" id="5.3.1.6" evidence="3"/>
<keyword evidence="2 3" id="KW-0413">Isomerase</keyword>
<sequence length="235" mass="25006">MNQDANKQAAAKEAAAYVTEGMAVGLGSGSTVFHLIEELAKNDAVRTTIRAAASSEETAEWAAAAGIATAPFDDFDELDISIDGADEVDAAYQMTKGGGGALLREKFVNDAAKHRITIIDETKRVSELGAYPLPIEIVPYAPKYTAAQIEALGSTARLRYNDTDVDSGSVPYVTDNGNYILDCAFTEPIKDPAKLDEKLQQTLGVVETGLFINRIDTLIIGTSAGVQTETAARTR</sequence>
<feature type="binding site" evidence="3">
    <location>
        <begin position="96"/>
        <end position="99"/>
    </location>
    <ligand>
        <name>substrate</name>
    </ligand>
</feature>
<comment type="subunit">
    <text evidence="3">Homodimer.</text>
</comment>
<organism evidence="4 5">
    <name type="scientific">Salisediminibacterium halotolerans</name>
    <dbReference type="NCBI Taxonomy" id="517425"/>
    <lineage>
        <taxon>Bacteria</taxon>
        <taxon>Bacillati</taxon>
        <taxon>Bacillota</taxon>
        <taxon>Bacilli</taxon>
        <taxon>Bacillales</taxon>
        <taxon>Bacillaceae</taxon>
        <taxon>Salisediminibacterium</taxon>
    </lineage>
</organism>
<feature type="binding site" evidence="3">
    <location>
        <begin position="28"/>
        <end position="31"/>
    </location>
    <ligand>
        <name>substrate</name>
    </ligand>
</feature>
<dbReference type="SUPFAM" id="SSF100950">
    <property type="entry name" value="NagB/RpiA/CoA transferase-like"/>
    <property type="match status" value="1"/>
</dbReference>
<dbReference type="InterPro" id="IPR037171">
    <property type="entry name" value="NagB/RpiA_transferase-like"/>
</dbReference>
<dbReference type="InterPro" id="IPR004788">
    <property type="entry name" value="Ribose5P_isomerase_type_A"/>
</dbReference>
<dbReference type="GO" id="GO:0005829">
    <property type="term" value="C:cytosol"/>
    <property type="evidence" value="ECO:0007669"/>
    <property type="project" value="TreeGrafter"/>
</dbReference>
<dbReference type="SUPFAM" id="SSF75445">
    <property type="entry name" value="D-ribose-5-phosphate isomerase (RpiA), lid domain"/>
    <property type="match status" value="1"/>
</dbReference>
<accession>A0A1H9QJU3</accession>
<dbReference type="Gene3D" id="3.40.50.1360">
    <property type="match status" value="1"/>
</dbReference>
<dbReference type="NCBIfam" id="NF001924">
    <property type="entry name" value="PRK00702.1"/>
    <property type="match status" value="1"/>
</dbReference>
<dbReference type="NCBIfam" id="TIGR00021">
    <property type="entry name" value="rpiA"/>
    <property type="match status" value="1"/>
</dbReference>
<comment type="similarity">
    <text evidence="3">Belongs to the ribose 5-phosphate isomerase family.</text>
</comment>
<dbReference type="GO" id="GO:0004751">
    <property type="term" value="F:ribose-5-phosphate isomerase activity"/>
    <property type="evidence" value="ECO:0007669"/>
    <property type="project" value="UniProtKB-UniRule"/>
</dbReference>
<evidence type="ECO:0000256" key="1">
    <source>
        <dbReference type="ARBA" id="ARBA00001713"/>
    </source>
</evidence>
<reference evidence="5" key="1">
    <citation type="submission" date="2016-10" db="EMBL/GenBank/DDBJ databases">
        <authorList>
            <person name="de Groot N.N."/>
        </authorList>
    </citation>
    <scope>NUCLEOTIDE SEQUENCE [LARGE SCALE GENOMIC DNA]</scope>
    <source>
        <strain evidence="5">10nlg</strain>
    </source>
</reference>
<feature type="active site" description="Proton acceptor" evidence="3">
    <location>
        <position position="105"/>
    </location>
</feature>
<dbReference type="Pfam" id="PF06026">
    <property type="entry name" value="Rib_5-P_isom_A"/>
    <property type="match status" value="1"/>
</dbReference>
<dbReference type="UniPathway" id="UPA00115">
    <property type="reaction ID" value="UER00412"/>
</dbReference>
<dbReference type="FunFam" id="3.40.50.1360:FF:000001">
    <property type="entry name" value="Ribose-5-phosphate isomerase A"/>
    <property type="match status" value="1"/>
</dbReference>
<feature type="binding site" evidence="3">
    <location>
        <position position="123"/>
    </location>
    <ligand>
        <name>substrate</name>
    </ligand>
</feature>
<evidence type="ECO:0000313" key="5">
    <source>
        <dbReference type="Proteomes" id="UP000199318"/>
    </source>
</evidence>
<evidence type="ECO:0000313" key="4">
    <source>
        <dbReference type="EMBL" id="SER60687.1"/>
    </source>
</evidence>
<dbReference type="CDD" id="cd01398">
    <property type="entry name" value="RPI_A"/>
    <property type="match status" value="1"/>
</dbReference>
<protein>
    <recommendedName>
        <fullName evidence="3">Ribose-5-phosphate isomerase A</fullName>
        <ecNumber evidence="3">5.3.1.6</ecNumber>
    </recommendedName>
    <alternativeName>
        <fullName evidence="3">Phosphoriboisomerase A</fullName>
        <shortName evidence="3">PRI</shortName>
    </alternativeName>
</protein>
<comment type="pathway">
    <text evidence="3">Carbohydrate degradation; pentose phosphate pathway; D-ribose 5-phosphate from D-ribulose 5-phosphate (non-oxidative stage): step 1/1.</text>
</comment>
<dbReference type="AlphaFoldDB" id="A0A1H9QJU3"/>
<comment type="function">
    <text evidence="3">Catalyzes the reversible conversion of ribose-5-phosphate to ribulose 5-phosphate.</text>
</comment>
<dbReference type="HAMAP" id="MF_00170">
    <property type="entry name" value="Rib_5P_isom_A"/>
    <property type="match status" value="1"/>
</dbReference>
<dbReference type="GO" id="GO:0009052">
    <property type="term" value="P:pentose-phosphate shunt, non-oxidative branch"/>
    <property type="evidence" value="ECO:0007669"/>
    <property type="project" value="UniProtKB-UniRule"/>
</dbReference>
<dbReference type="RefSeq" id="WP_177169612.1">
    <property type="nucleotide sequence ID" value="NZ_FOGV01000003.1"/>
</dbReference>
<gene>
    <name evidence="3" type="primary">rpiA</name>
    <name evidence="4" type="ORF">SAMN05444126_10343</name>
</gene>
<feature type="binding site" evidence="3">
    <location>
        <begin position="83"/>
        <end position="86"/>
    </location>
    <ligand>
        <name>substrate</name>
    </ligand>
</feature>
<name>A0A1H9QJU3_9BACI</name>
<dbReference type="Proteomes" id="UP000199318">
    <property type="component" value="Unassembled WGS sequence"/>
</dbReference>
<comment type="caution">
    <text evidence="4">The sequence shown here is derived from an EMBL/GenBank/DDBJ whole genome shotgun (WGS) entry which is preliminary data.</text>
</comment>
<dbReference type="GO" id="GO:0006014">
    <property type="term" value="P:D-ribose metabolic process"/>
    <property type="evidence" value="ECO:0007669"/>
    <property type="project" value="TreeGrafter"/>
</dbReference>
<dbReference type="EMBL" id="FOGV01000003">
    <property type="protein sequence ID" value="SER60687.1"/>
    <property type="molecule type" value="Genomic_DNA"/>
</dbReference>
<keyword evidence="5" id="KW-1185">Reference proteome</keyword>
<proteinExistence type="inferred from homology"/>
<dbReference type="Gene3D" id="3.30.70.260">
    <property type="match status" value="1"/>
</dbReference>
<dbReference type="PANTHER" id="PTHR11934:SF0">
    <property type="entry name" value="RIBOSE-5-PHOSPHATE ISOMERASE"/>
    <property type="match status" value="1"/>
</dbReference>
<evidence type="ECO:0000256" key="2">
    <source>
        <dbReference type="ARBA" id="ARBA00023235"/>
    </source>
</evidence>
<evidence type="ECO:0000256" key="3">
    <source>
        <dbReference type="HAMAP-Rule" id="MF_00170"/>
    </source>
</evidence>